<protein>
    <recommendedName>
        <fullName evidence="1">Dynein light chain</fullName>
    </recommendedName>
</protein>
<evidence type="ECO:0000256" key="2">
    <source>
        <dbReference type="SAM" id="MobiDB-lite"/>
    </source>
</evidence>
<dbReference type="SMART" id="SM01375">
    <property type="entry name" value="Dynein_light"/>
    <property type="match status" value="1"/>
</dbReference>
<dbReference type="InterPro" id="IPR037177">
    <property type="entry name" value="DLC_sf"/>
</dbReference>
<name>A0ABD3QZ23_9STRA</name>
<evidence type="ECO:0000313" key="4">
    <source>
        <dbReference type="Proteomes" id="UP001516023"/>
    </source>
</evidence>
<dbReference type="AlphaFoldDB" id="A0ABD3QZ23"/>
<dbReference type="GO" id="GO:0005874">
    <property type="term" value="C:microtubule"/>
    <property type="evidence" value="ECO:0007669"/>
    <property type="project" value="UniProtKB-KW"/>
</dbReference>
<sequence length="142" mass="15405">MTAESSTTSSTNHETPSTNPIKPALPPTLVLHATDMTDQMRHSAVTIAESAFKTPVSHGKVYARIADLIRIEFGKCFEAKEREDEEKSNGGGGGGERKKRGEGSSGWCCVVGDHFGSCVTHRMKTYIHFSVVPGVNVLLWKS</sequence>
<feature type="region of interest" description="Disordered" evidence="2">
    <location>
        <begin position="80"/>
        <end position="105"/>
    </location>
</feature>
<comment type="similarity">
    <text evidence="1">Belongs to the dynein light chain family.</text>
</comment>
<dbReference type="Gene3D" id="3.30.740.10">
    <property type="entry name" value="Protein Inhibitor Of Neuronal Nitric Oxide Synthase"/>
    <property type="match status" value="1"/>
</dbReference>
<dbReference type="InterPro" id="IPR001372">
    <property type="entry name" value="Dynein_light_chain_typ-1/2"/>
</dbReference>
<feature type="compositionally biased region" description="Low complexity" evidence="2">
    <location>
        <begin position="1"/>
        <end position="20"/>
    </location>
</feature>
<keyword evidence="1" id="KW-0505">Motor protein</keyword>
<dbReference type="SUPFAM" id="SSF54648">
    <property type="entry name" value="DLC"/>
    <property type="match status" value="1"/>
</dbReference>
<dbReference type="PANTHER" id="PTHR11886">
    <property type="entry name" value="DYNEIN LIGHT CHAIN"/>
    <property type="match status" value="1"/>
</dbReference>
<keyword evidence="1" id="KW-0243">Dynein</keyword>
<comment type="subcellular location">
    <subcellularLocation>
        <location evidence="1">Cytoplasm</location>
        <location evidence="1">Cytoskeleton</location>
    </subcellularLocation>
</comment>
<keyword evidence="1" id="KW-0493">Microtubule</keyword>
<keyword evidence="4" id="KW-1185">Reference proteome</keyword>
<dbReference type="EMBL" id="JABMIG020000002">
    <property type="protein sequence ID" value="KAL3805645.1"/>
    <property type="molecule type" value="Genomic_DNA"/>
</dbReference>
<evidence type="ECO:0000256" key="1">
    <source>
        <dbReference type="RuleBase" id="RU365010"/>
    </source>
</evidence>
<accession>A0ABD3QZ23</accession>
<keyword evidence="1" id="KW-0206">Cytoskeleton</keyword>
<dbReference type="Pfam" id="PF01221">
    <property type="entry name" value="Dynein_light"/>
    <property type="match status" value="1"/>
</dbReference>
<dbReference type="Proteomes" id="UP001516023">
    <property type="component" value="Unassembled WGS sequence"/>
</dbReference>
<proteinExistence type="inferred from homology"/>
<reference evidence="3 4" key="1">
    <citation type="journal article" date="2020" name="G3 (Bethesda)">
        <title>Improved Reference Genome for Cyclotella cryptica CCMP332, a Model for Cell Wall Morphogenesis, Salinity Adaptation, and Lipid Production in Diatoms (Bacillariophyta).</title>
        <authorList>
            <person name="Roberts W.R."/>
            <person name="Downey K.M."/>
            <person name="Ruck E.C."/>
            <person name="Traller J.C."/>
            <person name="Alverson A.J."/>
        </authorList>
    </citation>
    <scope>NUCLEOTIDE SEQUENCE [LARGE SCALE GENOMIC DNA]</scope>
    <source>
        <strain evidence="3 4">CCMP332</strain>
    </source>
</reference>
<keyword evidence="1" id="KW-0963">Cytoplasm</keyword>
<comment type="caution">
    <text evidence="3">The sequence shown here is derived from an EMBL/GenBank/DDBJ whole genome shotgun (WGS) entry which is preliminary data.</text>
</comment>
<evidence type="ECO:0000313" key="3">
    <source>
        <dbReference type="EMBL" id="KAL3805645.1"/>
    </source>
</evidence>
<dbReference type="GO" id="GO:0030286">
    <property type="term" value="C:dynein complex"/>
    <property type="evidence" value="ECO:0007669"/>
    <property type="project" value="UniProtKB-KW"/>
</dbReference>
<dbReference type="PANTHER" id="PTHR11886:SF112">
    <property type="entry name" value="DYNEIN LIGHT CHAIN"/>
    <property type="match status" value="1"/>
</dbReference>
<organism evidence="3 4">
    <name type="scientific">Cyclotella cryptica</name>
    <dbReference type="NCBI Taxonomy" id="29204"/>
    <lineage>
        <taxon>Eukaryota</taxon>
        <taxon>Sar</taxon>
        <taxon>Stramenopiles</taxon>
        <taxon>Ochrophyta</taxon>
        <taxon>Bacillariophyta</taxon>
        <taxon>Coscinodiscophyceae</taxon>
        <taxon>Thalassiosirophycidae</taxon>
        <taxon>Stephanodiscales</taxon>
        <taxon>Stephanodiscaceae</taxon>
        <taxon>Cyclotella</taxon>
    </lineage>
</organism>
<feature type="region of interest" description="Disordered" evidence="2">
    <location>
        <begin position="1"/>
        <end position="25"/>
    </location>
</feature>
<gene>
    <name evidence="3" type="ORF">HJC23_005889</name>
</gene>